<protein>
    <submittedName>
        <fullName evidence="1">Uncharacterized protein</fullName>
    </submittedName>
</protein>
<accession>A0A4C1XBY5</accession>
<reference evidence="1 2" key="1">
    <citation type="journal article" date="2019" name="Commun. Biol.">
        <title>The bagworm genome reveals a unique fibroin gene that provides high tensile strength.</title>
        <authorList>
            <person name="Kono N."/>
            <person name="Nakamura H."/>
            <person name="Ohtoshi R."/>
            <person name="Tomita M."/>
            <person name="Numata K."/>
            <person name="Arakawa K."/>
        </authorList>
    </citation>
    <scope>NUCLEOTIDE SEQUENCE [LARGE SCALE GENOMIC DNA]</scope>
</reference>
<gene>
    <name evidence="1" type="ORF">EVAR_50974_1</name>
</gene>
<comment type="caution">
    <text evidence="1">The sequence shown here is derived from an EMBL/GenBank/DDBJ whole genome shotgun (WGS) entry which is preliminary data.</text>
</comment>
<proteinExistence type="predicted"/>
<keyword evidence="2" id="KW-1185">Reference proteome</keyword>
<name>A0A4C1XBY5_EUMVA</name>
<dbReference type="Proteomes" id="UP000299102">
    <property type="component" value="Unassembled WGS sequence"/>
</dbReference>
<organism evidence="1 2">
    <name type="scientific">Eumeta variegata</name>
    <name type="common">Bagworm moth</name>
    <name type="synonym">Eumeta japonica</name>
    <dbReference type="NCBI Taxonomy" id="151549"/>
    <lineage>
        <taxon>Eukaryota</taxon>
        <taxon>Metazoa</taxon>
        <taxon>Ecdysozoa</taxon>
        <taxon>Arthropoda</taxon>
        <taxon>Hexapoda</taxon>
        <taxon>Insecta</taxon>
        <taxon>Pterygota</taxon>
        <taxon>Neoptera</taxon>
        <taxon>Endopterygota</taxon>
        <taxon>Lepidoptera</taxon>
        <taxon>Glossata</taxon>
        <taxon>Ditrysia</taxon>
        <taxon>Tineoidea</taxon>
        <taxon>Psychidae</taxon>
        <taxon>Oiketicinae</taxon>
        <taxon>Eumeta</taxon>
    </lineage>
</organism>
<sequence length="261" mass="27967">MFDVKKERAYRERAYCAILSRPRGPRAGRGLLTTLVINAMTPSVADSLMCSRRHVGIAILDKLVIGALRARGIRGPRPTTVRRELDTAESGYEIHNVAGAFVGRTGRGQPWPVVANQRAQKWASSTGEIPYCHITECVREVAVSAVVFRPVSESFSGEFPLLTIIRLSFRYSILSQEAGNVLVTLIGLQVSVGDVWDGALNASGLNVAVGGCVAIQLTAVALPCLSSLVGGLYGDAEEALYFQASLKNVLSVVGLVKDSQP</sequence>
<dbReference type="EMBL" id="BGZK01000791">
    <property type="protein sequence ID" value="GBP60610.1"/>
    <property type="molecule type" value="Genomic_DNA"/>
</dbReference>
<evidence type="ECO:0000313" key="1">
    <source>
        <dbReference type="EMBL" id="GBP60610.1"/>
    </source>
</evidence>
<evidence type="ECO:0000313" key="2">
    <source>
        <dbReference type="Proteomes" id="UP000299102"/>
    </source>
</evidence>
<dbReference type="AlphaFoldDB" id="A0A4C1XBY5"/>